<name>A0A8S1ASB8_ARCPL</name>
<dbReference type="InterPro" id="IPR036179">
    <property type="entry name" value="Ig-like_dom_sf"/>
</dbReference>
<dbReference type="Proteomes" id="UP000494256">
    <property type="component" value="Unassembled WGS sequence"/>
</dbReference>
<feature type="domain" description="Ig-like" evidence="1">
    <location>
        <begin position="40"/>
        <end position="142"/>
    </location>
</feature>
<accession>A0A8S1ASB8</accession>
<dbReference type="AlphaFoldDB" id="A0A8S1ASB8"/>
<dbReference type="PANTHER" id="PTHR21261:SF2">
    <property type="entry name" value="GH04238P-RELATED"/>
    <property type="match status" value="1"/>
</dbReference>
<organism evidence="2 3">
    <name type="scientific">Arctia plantaginis</name>
    <name type="common">Wood tiger moth</name>
    <name type="synonym">Phalaena plantaginis</name>
    <dbReference type="NCBI Taxonomy" id="874455"/>
    <lineage>
        <taxon>Eukaryota</taxon>
        <taxon>Metazoa</taxon>
        <taxon>Ecdysozoa</taxon>
        <taxon>Arthropoda</taxon>
        <taxon>Hexapoda</taxon>
        <taxon>Insecta</taxon>
        <taxon>Pterygota</taxon>
        <taxon>Neoptera</taxon>
        <taxon>Endopterygota</taxon>
        <taxon>Lepidoptera</taxon>
        <taxon>Glossata</taxon>
        <taxon>Ditrysia</taxon>
        <taxon>Noctuoidea</taxon>
        <taxon>Erebidae</taxon>
        <taxon>Arctiinae</taxon>
        <taxon>Arctia</taxon>
    </lineage>
</organism>
<dbReference type="OrthoDB" id="6598508at2759"/>
<evidence type="ECO:0000313" key="3">
    <source>
        <dbReference type="Proteomes" id="UP000494256"/>
    </source>
</evidence>
<dbReference type="PROSITE" id="PS50835">
    <property type="entry name" value="IG_LIKE"/>
    <property type="match status" value="1"/>
</dbReference>
<dbReference type="PANTHER" id="PTHR21261">
    <property type="entry name" value="BEAT PROTEIN"/>
    <property type="match status" value="1"/>
</dbReference>
<dbReference type="EMBL" id="CADEBD010000337">
    <property type="protein sequence ID" value="CAB3247862.1"/>
    <property type="molecule type" value="Genomic_DNA"/>
</dbReference>
<comment type="caution">
    <text evidence="2">The sequence shown here is derived from an EMBL/GenBank/DDBJ whole genome shotgun (WGS) entry which is preliminary data.</text>
</comment>
<reference evidence="2 3" key="1">
    <citation type="submission" date="2020-04" db="EMBL/GenBank/DDBJ databases">
        <authorList>
            <person name="Wallbank WR R."/>
            <person name="Pardo Diaz C."/>
            <person name="Kozak K."/>
            <person name="Martin S."/>
            <person name="Jiggins C."/>
            <person name="Moest M."/>
            <person name="Warren A I."/>
            <person name="Byers J.R.P. K."/>
            <person name="Montejo-Kovacevich G."/>
            <person name="Yen C E."/>
        </authorList>
    </citation>
    <scope>NUCLEOTIDE SEQUENCE [LARGE SCALE GENOMIC DNA]</scope>
</reference>
<dbReference type="InterPro" id="IPR007110">
    <property type="entry name" value="Ig-like_dom"/>
</dbReference>
<sequence length="288" mass="32748">MFSTLDDTFLPYQVFNTYIRKECIAVNINRIEVPPLVELGTDSVILDCNYSTGVKPGPGLVIKWFFNGSTGLVYQWIPPRQPQVIGLLKGKVDMTFKISEEPLQAYRAIKILRPSTHLSGNYTCVVSTFIEEDRQTKSMLVYSPGKNFHFTQEKHYVFLVTLICAAEDLYPRPLLTILSKGFSKVNIRKPLEQAVTDMRMDSWGMYSVETRAEVHDDDVSHPFEEFVCVLSLPLANYTANRTTIYHPGLMPTALIAAIEVEKPQEHQANSKANSFHLLCVTLHTYYND</sequence>
<evidence type="ECO:0000259" key="1">
    <source>
        <dbReference type="PROSITE" id="PS50835"/>
    </source>
</evidence>
<evidence type="ECO:0000313" key="2">
    <source>
        <dbReference type="EMBL" id="CAB3247862.1"/>
    </source>
</evidence>
<gene>
    <name evidence="2" type="ORF">APLA_LOCUS12161</name>
</gene>
<dbReference type="SUPFAM" id="SSF48726">
    <property type="entry name" value="Immunoglobulin"/>
    <property type="match status" value="1"/>
</dbReference>
<dbReference type="Gene3D" id="2.60.40.10">
    <property type="entry name" value="Immunoglobulins"/>
    <property type="match status" value="1"/>
</dbReference>
<dbReference type="InterPro" id="IPR013783">
    <property type="entry name" value="Ig-like_fold"/>
</dbReference>
<protein>
    <recommendedName>
        <fullName evidence="1">Ig-like domain-containing protein</fullName>
    </recommendedName>
</protein>
<proteinExistence type="predicted"/>